<evidence type="ECO:0000256" key="5">
    <source>
        <dbReference type="ARBA" id="ARBA00022777"/>
    </source>
</evidence>
<comment type="catalytic activity">
    <reaction evidence="8">
        <text>L-tyrosyl-[protein] + ATP = O-phospho-L-tyrosyl-[protein] + ADP + H(+)</text>
        <dbReference type="Rhea" id="RHEA:10596"/>
        <dbReference type="Rhea" id="RHEA-COMP:10136"/>
        <dbReference type="Rhea" id="RHEA-COMP:20101"/>
        <dbReference type="ChEBI" id="CHEBI:15378"/>
        <dbReference type="ChEBI" id="CHEBI:30616"/>
        <dbReference type="ChEBI" id="CHEBI:46858"/>
        <dbReference type="ChEBI" id="CHEBI:61978"/>
        <dbReference type="ChEBI" id="CHEBI:456216"/>
        <dbReference type="EC" id="2.7.10.2"/>
    </reaction>
</comment>
<keyword evidence="5 10" id="KW-0418">Kinase</keyword>
<evidence type="ECO:0000256" key="4">
    <source>
        <dbReference type="ARBA" id="ARBA00022741"/>
    </source>
</evidence>
<evidence type="ECO:0000256" key="8">
    <source>
        <dbReference type="ARBA" id="ARBA00051245"/>
    </source>
</evidence>
<dbReference type="EC" id="2.7.10.2" evidence="2"/>
<feature type="domain" description="AAA" evidence="9">
    <location>
        <begin position="54"/>
        <end position="181"/>
    </location>
</feature>
<dbReference type="SUPFAM" id="SSF52540">
    <property type="entry name" value="P-loop containing nucleoside triphosphate hydrolases"/>
    <property type="match status" value="1"/>
</dbReference>
<proteinExistence type="inferred from homology"/>
<name>A0AA94WQ01_9BACI</name>
<evidence type="ECO:0000256" key="3">
    <source>
        <dbReference type="ARBA" id="ARBA00022679"/>
    </source>
</evidence>
<protein>
    <recommendedName>
        <fullName evidence="2">non-specific protein-tyrosine kinase</fullName>
        <ecNumber evidence="2">2.7.10.2</ecNumber>
    </recommendedName>
</protein>
<dbReference type="EMBL" id="VTEU01000002">
    <property type="protein sequence ID" value="TYS60067.1"/>
    <property type="molecule type" value="Genomic_DNA"/>
</dbReference>
<dbReference type="InterPro" id="IPR027417">
    <property type="entry name" value="P-loop_NTPase"/>
</dbReference>
<keyword evidence="4" id="KW-0547">Nucleotide-binding</keyword>
<organism evidence="10 11">
    <name type="scientific">Sutcliffiella horikoshii</name>
    <dbReference type="NCBI Taxonomy" id="79883"/>
    <lineage>
        <taxon>Bacteria</taxon>
        <taxon>Bacillati</taxon>
        <taxon>Bacillota</taxon>
        <taxon>Bacilli</taxon>
        <taxon>Bacillales</taxon>
        <taxon>Bacillaceae</taxon>
        <taxon>Sutcliffiella</taxon>
    </lineage>
</organism>
<accession>A0AA94WQ01</accession>
<dbReference type="GO" id="GO:0005886">
    <property type="term" value="C:plasma membrane"/>
    <property type="evidence" value="ECO:0007669"/>
    <property type="project" value="TreeGrafter"/>
</dbReference>
<dbReference type="AlphaFoldDB" id="A0AA94WQ01"/>
<keyword evidence="7" id="KW-0829">Tyrosine-protein kinase</keyword>
<dbReference type="InterPro" id="IPR050445">
    <property type="entry name" value="Bact_polysacc_biosynth/exp"/>
</dbReference>
<comment type="similarity">
    <text evidence="1">Belongs to the CpsD/CapB family.</text>
</comment>
<evidence type="ECO:0000256" key="7">
    <source>
        <dbReference type="ARBA" id="ARBA00023137"/>
    </source>
</evidence>
<dbReference type="GO" id="GO:0005524">
    <property type="term" value="F:ATP binding"/>
    <property type="evidence" value="ECO:0007669"/>
    <property type="project" value="UniProtKB-KW"/>
</dbReference>
<dbReference type="InterPro" id="IPR005702">
    <property type="entry name" value="Wzc-like_C"/>
</dbReference>
<dbReference type="NCBIfam" id="TIGR01007">
    <property type="entry name" value="eps_fam"/>
    <property type="match status" value="1"/>
</dbReference>
<dbReference type="GO" id="GO:0004715">
    <property type="term" value="F:non-membrane spanning protein tyrosine kinase activity"/>
    <property type="evidence" value="ECO:0007669"/>
    <property type="project" value="UniProtKB-EC"/>
</dbReference>
<dbReference type="CDD" id="cd05387">
    <property type="entry name" value="BY-kinase"/>
    <property type="match status" value="1"/>
</dbReference>
<evidence type="ECO:0000259" key="9">
    <source>
        <dbReference type="Pfam" id="PF13614"/>
    </source>
</evidence>
<evidence type="ECO:0000256" key="1">
    <source>
        <dbReference type="ARBA" id="ARBA00007316"/>
    </source>
</evidence>
<dbReference type="Gene3D" id="3.40.50.300">
    <property type="entry name" value="P-loop containing nucleotide triphosphate hydrolases"/>
    <property type="match status" value="1"/>
</dbReference>
<dbReference type="PANTHER" id="PTHR32309:SF13">
    <property type="entry name" value="FERRIC ENTEROBACTIN TRANSPORT PROTEIN FEPE"/>
    <property type="match status" value="1"/>
</dbReference>
<reference evidence="10 11" key="1">
    <citation type="submission" date="2019-08" db="EMBL/GenBank/DDBJ databases">
        <title>Bacillus genomes from the desert of Cuatro Cienegas, Coahuila.</title>
        <authorList>
            <person name="Olmedo-Alvarez G."/>
        </authorList>
    </citation>
    <scope>NUCLEOTIDE SEQUENCE [LARGE SCALE GENOMIC DNA]</scope>
    <source>
        <strain evidence="10 11">CH88_3T</strain>
    </source>
</reference>
<dbReference type="PANTHER" id="PTHR32309">
    <property type="entry name" value="TYROSINE-PROTEIN KINASE"/>
    <property type="match status" value="1"/>
</dbReference>
<dbReference type="RefSeq" id="WP_148965520.1">
    <property type="nucleotide sequence ID" value="NZ_VTEU01000002.1"/>
</dbReference>
<keyword evidence="3" id="KW-0808">Transferase</keyword>
<evidence type="ECO:0000256" key="6">
    <source>
        <dbReference type="ARBA" id="ARBA00022840"/>
    </source>
</evidence>
<evidence type="ECO:0000313" key="11">
    <source>
        <dbReference type="Proteomes" id="UP000323393"/>
    </source>
</evidence>
<evidence type="ECO:0000313" key="10">
    <source>
        <dbReference type="EMBL" id="TYS60067.1"/>
    </source>
</evidence>
<dbReference type="Pfam" id="PF13614">
    <property type="entry name" value="AAA_31"/>
    <property type="match status" value="1"/>
</dbReference>
<gene>
    <name evidence="10" type="ORF">FZC74_07920</name>
</gene>
<evidence type="ECO:0000256" key="2">
    <source>
        <dbReference type="ARBA" id="ARBA00011903"/>
    </source>
</evidence>
<dbReference type="Proteomes" id="UP000323393">
    <property type="component" value="Unassembled WGS sequence"/>
</dbReference>
<comment type="caution">
    <text evidence="10">The sequence shown here is derived from an EMBL/GenBank/DDBJ whole genome shotgun (WGS) entry which is preliminary data.</text>
</comment>
<dbReference type="InterPro" id="IPR025669">
    <property type="entry name" value="AAA_dom"/>
</dbReference>
<keyword evidence="6" id="KW-0067">ATP-binding</keyword>
<sequence>MNLKLAEKSIFRRNKQTPQSLIEEIERIRLNVEFSSFENKSKIIIFTSPSYKEGKTTIVTHLGAALAENGQNVLLIDTDIKKPTLHKVFKIKNTVGLTNVLTGQKTAEESINQTNIGRLKVLTAGPIPYSTEKVFKSTTLDEMLEKLSKSFDYILVDSAPALQGNDTRIFASKCDGVIMVVKDGKTENARALEAKKALEIAKANLLGVVLNAKPKGLLSKFF</sequence>